<proteinExistence type="predicted"/>
<dbReference type="Proteomes" id="UP000828390">
    <property type="component" value="Unassembled WGS sequence"/>
</dbReference>
<evidence type="ECO:0000256" key="1">
    <source>
        <dbReference type="SAM" id="MobiDB-lite"/>
    </source>
</evidence>
<dbReference type="EMBL" id="JAIWYP010000015">
    <property type="protein sequence ID" value="KAH3699187.1"/>
    <property type="molecule type" value="Genomic_DNA"/>
</dbReference>
<comment type="caution">
    <text evidence="2">The sequence shown here is derived from an EMBL/GenBank/DDBJ whole genome shotgun (WGS) entry which is preliminary data.</text>
</comment>
<reference evidence="2" key="2">
    <citation type="submission" date="2020-11" db="EMBL/GenBank/DDBJ databases">
        <authorList>
            <person name="McCartney M.A."/>
            <person name="Auch B."/>
            <person name="Kono T."/>
            <person name="Mallez S."/>
            <person name="Becker A."/>
            <person name="Gohl D.M."/>
            <person name="Silverstein K.A.T."/>
            <person name="Koren S."/>
            <person name="Bechman K.B."/>
            <person name="Herman A."/>
            <person name="Abrahante J.E."/>
            <person name="Garbe J."/>
        </authorList>
    </citation>
    <scope>NUCLEOTIDE SEQUENCE</scope>
    <source>
        <strain evidence="2">Duluth1</strain>
        <tissue evidence="2">Whole animal</tissue>
    </source>
</reference>
<evidence type="ECO:0000313" key="3">
    <source>
        <dbReference type="Proteomes" id="UP000828390"/>
    </source>
</evidence>
<accession>A0A9D3YEE5</accession>
<feature type="region of interest" description="Disordered" evidence="1">
    <location>
        <begin position="1"/>
        <end position="50"/>
    </location>
</feature>
<name>A0A9D3YEE5_DREPO</name>
<evidence type="ECO:0000313" key="2">
    <source>
        <dbReference type="EMBL" id="KAH3699187.1"/>
    </source>
</evidence>
<feature type="compositionally biased region" description="Polar residues" evidence="1">
    <location>
        <begin position="8"/>
        <end position="22"/>
    </location>
</feature>
<gene>
    <name evidence="2" type="ORF">DPMN_074141</name>
</gene>
<reference evidence="2" key="1">
    <citation type="journal article" date="2019" name="bioRxiv">
        <title>The Genome of the Zebra Mussel, Dreissena polymorpha: A Resource for Invasive Species Research.</title>
        <authorList>
            <person name="McCartney M.A."/>
            <person name="Auch B."/>
            <person name="Kono T."/>
            <person name="Mallez S."/>
            <person name="Zhang Y."/>
            <person name="Obille A."/>
            <person name="Becker A."/>
            <person name="Abrahante J.E."/>
            <person name="Garbe J."/>
            <person name="Badalamenti J.P."/>
            <person name="Herman A."/>
            <person name="Mangelson H."/>
            <person name="Liachko I."/>
            <person name="Sullivan S."/>
            <person name="Sone E.D."/>
            <person name="Koren S."/>
            <person name="Silverstein K.A.T."/>
            <person name="Beckman K.B."/>
            <person name="Gohl D.M."/>
        </authorList>
    </citation>
    <scope>NUCLEOTIDE SEQUENCE</scope>
    <source>
        <strain evidence="2">Duluth1</strain>
        <tissue evidence="2">Whole animal</tissue>
    </source>
</reference>
<keyword evidence="3" id="KW-1185">Reference proteome</keyword>
<feature type="compositionally biased region" description="Low complexity" evidence="1">
    <location>
        <begin position="29"/>
        <end position="50"/>
    </location>
</feature>
<organism evidence="2 3">
    <name type="scientific">Dreissena polymorpha</name>
    <name type="common">Zebra mussel</name>
    <name type="synonym">Mytilus polymorpha</name>
    <dbReference type="NCBI Taxonomy" id="45954"/>
    <lineage>
        <taxon>Eukaryota</taxon>
        <taxon>Metazoa</taxon>
        <taxon>Spiralia</taxon>
        <taxon>Lophotrochozoa</taxon>
        <taxon>Mollusca</taxon>
        <taxon>Bivalvia</taxon>
        <taxon>Autobranchia</taxon>
        <taxon>Heteroconchia</taxon>
        <taxon>Euheterodonta</taxon>
        <taxon>Imparidentia</taxon>
        <taxon>Neoheterodontei</taxon>
        <taxon>Myida</taxon>
        <taxon>Dreissenoidea</taxon>
        <taxon>Dreissenidae</taxon>
        <taxon>Dreissena</taxon>
    </lineage>
</organism>
<protein>
    <submittedName>
        <fullName evidence="2">Uncharacterized protein</fullName>
    </submittedName>
</protein>
<dbReference type="AlphaFoldDB" id="A0A9D3YEE5"/>
<sequence>MNRGQPGLQRQTVKMFNTSGMNRKSPGRTETTGAAPATTGTAPETTGTAP</sequence>